<dbReference type="EMBL" id="FNHF01000002">
    <property type="protein sequence ID" value="SDM23673.1"/>
    <property type="molecule type" value="Genomic_DNA"/>
</dbReference>
<dbReference type="RefSeq" id="WP_074598684.1">
    <property type="nucleotide sequence ID" value="NZ_FNHF01000002.1"/>
</dbReference>
<dbReference type="Gene3D" id="3.30.420.300">
    <property type="entry name" value="2-keto-3-deoxy-galactonokinase, substrate binding domain"/>
    <property type="match status" value="1"/>
</dbReference>
<dbReference type="OrthoDB" id="256574at2"/>
<proteinExistence type="predicted"/>
<name>A0A1G9RKC2_9BACI</name>
<keyword evidence="2" id="KW-1185">Reference proteome</keyword>
<evidence type="ECO:0008006" key="3">
    <source>
        <dbReference type="Google" id="ProtNLM"/>
    </source>
</evidence>
<gene>
    <name evidence="1" type="ORF">SAMN05216244_2024</name>
</gene>
<dbReference type="Proteomes" id="UP000182347">
    <property type="component" value="Unassembled WGS sequence"/>
</dbReference>
<protein>
    <recommendedName>
        <fullName evidence="3">2-dehydro-3-deoxygalactonokinase</fullName>
    </recommendedName>
</protein>
<organism evidence="1 2">
    <name type="scientific">Sediminibacillus halophilus</name>
    <dbReference type="NCBI Taxonomy" id="482461"/>
    <lineage>
        <taxon>Bacteria</taxon>
        <taxon>Bacillati</taxon>
        <taxon>Bacillota</taxon>
        <taxon>Bacilli</taxon>
        <taxon>Bacillales</taxon>
        <taxon>Bacillaceae</taxon>
        <taxon>Sediminibacillus</taxon>
    </lineage>
</organism>
<dbReference type="STRING" id="482461.SAMN05216244_2024"/>
<evidence type="ECO:0000313" key="2">
    <source>
        <dbReference type="Proteomes" id="UP000182347"/>
    </source>
</evidence>
<evidence type="ECO:0000313" key="1">
    <source>
        <dbReference type="EMBL" id="SDM23673.1"/>
    </source>
</evidence>
<sequence>MHSIFIDTGTSNSRIRLLDNRNGKMKDMRKLAAGGKNAAVAGTNQSLKDIPGSLSVDLIRFARHSISC</sequence>
<reference evidence="2" key="1">
    <citation type="submission" date="2016-10" db="EMBL/GenBank/DDBJ databases">
        <authorList>
            <person name="Varghese N."/>
            <person name="Submissions S."/>
        </authorList>
    </citation>
    <scope>NUCLEOTIDE SEQUENCE [LARGE SCALE GENOMIC DNA]</scope>
    <source>
        <strain evidence="2">CGMCC 1.6199</strain>
    </source>
</reference>
<accession>A0A1G9RKC2</accession>
<dbReference type="InterPro" id="IPR042258">
    <property type="entry name" value="DGOK_N"/>
</dbReference>
<dbReference type="AlphaFoldDB" id="A0A1G9RKC2"/>